<keyword evidence="2" id="KW-0813">Transport</keyword>
<organism evidence="10 11">
    <name type="scientific">Callosobruchus maculatus</name>
    <name type="common">Southern cowpea weevil</name>
    <name type="synonym">Pulse bruchid</name>
    <dbReference type="NCBI Taxonomy" id="64391"/>
    <lineage>
        <taxon>Eukaryota</taxon>
        <taxon>Metazoa</taxon>
        <taxon>Ecdysozoa</taxon>
        <taxon>Arthropoda</taxon>
        <taxon>Hexapoda</taxon>
        <taxon>Insecta</taxon>
        <taxon>Pterygota</taxon>
        <taxon>Neoptera</taxon>
        <taxon>Endopterygota</taxon>
        <taxon>Coleoptera</taxon>
        <taxon>Polyphaga</taxon>
        <taxon>Cucujiformia</taxon>
        <taxon>Chrysomeloidea</taxon>
        <taxon>Chrysomelidae</taxon>
        <taxon>Bruchinae</taxon>
        <taxon>Bruchini</taxon>
        <taxon>Callosobruchus</taxon>
    </lineage>
</organism>
<feature type="transmembrane region" description="Helical" evidence="8">
    <location>
        <begin position="368"/>
        <end position="388"/>
    </location>
</feature>
<dbReference type="InterPro" id="IPR005828">
    <property type="entry name" value="MFS_sugar_transport-like"/>
</dbReference>
<dbReference type="GO" id="GO:0005886">
    <property type="term" value="C:plasma membrane"/>
    <property type="evidence" value="ECO:0007669"/>
    <property type="project" value="UniProtKB-SubCell"/>
</dbReference>
<dbReference type="EMBL" id="CAACVG010013012">
    <property type="protein sequence ID" value="VEN61149.1"/>
    <property type="molecule type" value="Genomic_DNA"/>
</dbReference>
<feature type="transmembrane region" description="Helical" evidence="8">
    <location>
        <begin position="120"/>
        <end position="142"/>
    </location>
</feature>
<feature type="transmembrane region" description="Helical" evidence="8">
    <location>
        <begin position="427"/>
        <end position="449"/>
    </location>
</feature>
<evidence type="ECO:0000259" key="9">
    <source>
        <dbReference type="PROSITE" id="PS50850"/>
    </source>
</evidence>
<name>A0A653DMC5_CALMS</name>
<keyword evidence="11" id="KW-1185">Reference proteome</keyword>
<dbReference type="GO" id="GO:0022857">
    <property type="term" value="F:transmembrane transporter activity"/>
    <property type="evidence" value="ECO:0007669"/>
    <property type="project" value="InterPro"/>
</dbReference>
<evidence type="ECO:0000256" key="3">
    <source>
        <dbReference type="ARBA" id="ARBA00022475"/>
    </source>
</evidence>
<keyword evidence="4" id="KW-0762">Sugar transport</keyword>
<accession>A0A653DMC5</accession>
<dbReference type="InterPro" id="IPR036259">
    <property type="entry name" value="MFS_trans_sf"/>
</dbReference>
<protein>
    <recommendedName>
        <fullName evidence="9">Major facilitator superfamily (MFS) profile domain-containing protein</fullName>
    </recommendedName>
</protein>
<evidence type="ECO:0000256" key="1">
    <source>
        <dbReference type="ARBA" id="ARBA00004651"/>
    </source>
</evidence>
<dbReference type="Proteomes" id="UP000410492">
    <property type="component" value="Unassembled WGS sequence"/>
</dbReference>
<evidence type="ECO:0000256" key="4">
    <source>
        <dbReference type="ARBA" id="ARBA00022597"/>
    </source>
</evidence>
<gene>
    <name evidence="10" type="ORF">CALMAC_LOCUS18629</name>
</gene>
<evidence type="ECO:0000256" key="2">
    <source>
        <dbReference type="ARBA" id="ARBA00022448"/>
    </source>
</evidence>
<keyword evidence="6 8" id="KW-1133">Transmembrane helix</keyword>
<dbReference type="OrthoDB" id="6133115at2759"/>
<dbReference type="AlphaFoldDB" id="A0A653DMC5"/>
<dbReference type="Gene3D" id="1.20.1250.20">
    <property type="entry name" value="MFS general substrate transporter like domains"/>
    <property type="match status" value="1"/>
</dbReference>
<feature type="transmembrane region" description="Helical" evidence="8">
    <location>
        <begin position="298"/>
        <end position="315"/>
    </location>
</feature>
<dbReference type="PROSITE" id="PS00217">
    <property type="entry name" value="SUGAR_TRANSPORT_2"/>
    <property type="match status" value="1"/>
</dbReference>
<feature type="transmembrane region" description="Helical" evidence="8">
    <location>
        <begin position="266"/>
        <end position="286"/>
    </location>
</feature>
<evidence type="ECO:0000256" key="8">
    <source>
        <dbReference type="SAM" id="Phobius"/>
    </source>
</evidence>
<reference evidence="10 11" key="1">
    <citation type="submission" date="2019-01" db="EMBL/GenBank/DDBJ databases">
        <authorList>
            <person name="Sayadi A."/>
        </authorList>
    </citation>
    <scope>NUCLEOTIDE SEQUENCE [LARGE SCALE GENOMIC DNA]</scope>
</reference>
<dbReference type="PANTHER" id="PTHR48021:SF46">
    <property type="entry name" value="MAJOR FACILITATOR SUPERFAMILY (MFS) PROFILE DOMAIN-CONTAINING PROTEIN"/>
    <property type="match status" value="1"/>
</dbReference>
<dbReference type="InterPro" id="IPR050549">
    <property type="entry name" value="MFS_Trehalose_Transporter"/>
</dbReference>
<evidence type="ECO:0000256" key="5">
    <source>
        <dbReference type="ARBA" id="ARBA00022692"/>
    </source>
</evidence>
<feature type="transmembrane region" description="Helical" evidence="8">
    <location>
        <begin position="181"/>
        <end position="199"/>
    </location>
</feature>
<dbReference type="InterPro" id="IPR005829">
    <property type="entry name" value="Sugar_transporter_CS"/>
</dbReference>
<keyword evidence="3" id="KW-1003">Cell membrane</keyword>
<dbReference type="Pfam" id="PF00083">
    <property type="entry name" value="Sugar_tr"/>
    <property type="match status" value="1"/>
</dbReference>
<sequence>MCHLTVDSNMLDGLRRDFQKCWPQILAIAIGCLGTLNTGFQYAWTSPYIVQITKDKENYNISEDEASYFAVIPPLAMMLTCPVSSYITSTIGPKKGFLLTTIPNLLNWILIATAKQAYVFYIARIFVGISDGIMFTSFPAYIGEISTPKVRGTFGNGPTLAIYLGEFLINLIGMYLTARQSAYVCSTVPVLFGLLFPLMPESPYYLLTIGKEEEAKKSLKWLRRKQDVEEHFQQLKADVERQMSEKGTWKELIFIQSNRKALLGGVFLRISQQFSGLQVFAVYTLYIFEKSGTNLNPHMSTITFVAIVLTLNSISCCTSDYLGRKKAYIISLAACTIVLWIIGVYFCIDKFQPQIDLTHFQWLPLAGLITYTIFASFGISIIPSLMLGELFSSSIKSKGLAVLISALGLSTTIMYYLFYYLNTTFGMYFPFIFFAVCSSVSTALSNWLVPETKGLTLEEIQRSLSRKKNETPA</sequence>
<dbReference type="FunFam" id="1.20.1250.20:FF:000218">
    <property type="entry name" value="facilitated trehalose transporter Tret1"/>
    <property type="match status" value="1"/>
</dbReference>
<feature type="transmembrane region" description="Helical" evidence="8">
    <location>
        <begin position="21"/>
        <end position="44"/>
    </location>
</feature>
<feature type="transmembrane region" description="Helical" evidence="8">
    <location>
        <begin position="400"/>
        <end position="421"/>
    </location>
</feature>
<feature type="transmembrane region" description="Helical" evidence="8">
    <location>
        <begin position="154"/>
        <end position="175"/>
    </location>
</feature>
<feature type="domain" description="Major facilitator superfamily (MFS) profile" evidence="9">
    <location>
        <begin position="27"/>
        <end position="453"/>
    </location>
</feature>
<comment type="subcellular location">
    <subcellularLocation>
        <location evidence="1">Cell membrane</location>
        <topology evidence="1">Multi-pass membrane protein</topology>
    </subcellularLocation>
</comment>
<feature type="transmembrane region" description="Helical" evidence="8">
    <location>
        <begin position="66"/>
        <end position="84"/>
    </location>
</feature>
<dbReference type="SUPFAM" id="SSF103473">
    <property type="entry name" value="MFS general substrate transporter"/>
    <property type="match status" value="1"/>
</dbReference>
<evidence type="ECO:0000256" key="6">
    <source>
        <dbReference type="ARBA" id="ARBA00022989"/>
    </source>
</evidence>
<dbReference type="InterPro" id="IPR020846">
    <property type="entry name" value="MFS_dom"/>
</dbReference>
<keyword evidence="7 8" id="KW-0472">Membrane</keyword>
<evidence type="ECO:0000313" key="11">
    <source>
        <dbReference type="Proteomes" id="UP000410492"/>
    </source>
</evidence>
<dbReference type="PROSITE" id="PS50850">
    <property type="entry name" value="MFS"/>
    <property type="match status" value="1"/>
</dbReference>
<evidence type="ECO:0000256" key="7">
    <source>
        <dbReference type="ARBA" id="ARBA00023136"/>
    </source>
</evidence>
<evidence type="ECO:0000313" key="10">
    <source>
        <dbReference type="EMBL" id="VEN61149.1"/>
    </source>
</evidence>
<proteinExistence type="predicted"/>
<keyword evidence="5 8" id="KW-0812">Transmembrane</keyword>
<feature type="transmembrane region" description="Helical" evidence="8">
    <location>
        <begin position="327"/>
        <end position="348"/>
    </location>
</feature>
<dbReference type="PANTHER" id="PTHR48021">
    <property type="match status" value="1"/>
</dbReference>